<proteinExistence type="predicted"/>
<dbReference type="Gene3D" id="3.40.50.2300">
    <property type="match status" value="2"/>
</dbReference>
<evidence type="ECO:0000313" key="6">
    <source>
        <dbReference type="Proteomes" id="UP000599024"/>
    </source>
</evidence>
<dbReference type="Gene3D" id="3.30.450.20">
    <property type="entry name" value="PAS domain"/>
    <property type="match status" value="1"/>
</dbReference>
<evidence type="ECO:0000256" key="3">
    <source>
        <dbReference type="SAM" id="Coils"/>
    </source>
</evidence>
<evidence type="ECO:0000256" key="1">
    <source>
        <dbReference type="ARBA" id="ARBA00022553"/>
    </source>
</evidence>
<dbReference type="EMBL" id="JACNLK010000059">
    <property type="protein sequence ID" value="MBC8208902.1"/>
    <property type="molecule type" value="Genomic_DNA"/>
</dbReference>
<keyword evidence="1 2" id="KW-0597">Phosphoprotein</keyword>
<dbReference type="InterPro" id="IPR050595">
    <property type="entry name" value="Bact_response_regulator"/>
</dbReference>
<feature type="modified residue" description="4-aspartylphosphate" evidence="2">
    <location>
        <position position="59"/>
    </location>
</feature>
<name>A0A8J6NAP5_9BACT</name>
<feature type="modified residue" description="4-aspartylphosphate" evidence="2">
    <location>
        <position position="200"/>
    </location>
</feature>
<sequence length="471" mass="53201">MIENTNNKSKILIVDDVTENIHAMMNILRDQYAVIAATNGEKTLELAAQKPRPDLILLDIKMPGMDGYEVLRRLKNDPATAEIPVIFVTALAETADEAKGLKLGAADYITKPVNPDLLKVRVMAQLELLRYRRQSLPPCNENGSVSLKDFSILVVDDVPENIHDLTHALSNDYRILVATSGAKAIEAVESDHPPDLILLDVMMPEMDGYEACRCIKKTEAGYRIPIIFLSVIDEPFEKVRAFELGAADYITKPFDIDEARARIRTHLQLSRLQLYFEQQVEQRTAALRAVTDELQATLKAIPDLLYELNLEGRCLNVHVPRKNGEDLSDENLSGKMIADVLPPDAAAIFMAAIYEANEKGFSKNKQYEIPRPQGSLWFELSVAKKGDASSPDPTFTILARDITERKLFNAELEKHRQHLEELVKDRTAELEIKNAELQRFNKLFIDREFRIKELRDQVAELQKKKEGTGGR</sequence>
<dbReference type="SUPFAM" id="SSF52172">
    <property type="entry name" value="CheY-like"/>
    <property type="match status" value="2"/>
</dbReference>
<dbReference type="CDD" id="cd19920">
    <property type="entry name" value="REC_PA4781-like"/>
    <property type="match status" value="2"/>
</dbReference>
<evidence type="ECO:0000256" key="2">
    <source>
        <dbReference type="PROSITE-ProRule" id="PRU00169"/>
    </source>
</evidence>
<protein>
    <submittedName>
        <fullName evidence="5">Response regulator</fullName>
    </submittedName>
</protein>
<dbReference type="Pfam" id="PF00072">
    <property type="entry name" value="Response_reg"/>
    <property type="match status" value="2"/>
</dbReference>
<dbReference type="InterPro" id="IPR011006">
    <property type="entry name" value="CheY-like_superfamily"/>
</dbReference>
<evidence type="ECO:0000259" key="4">
    <source>
        <dbReference type="PROSITE" id="PS50110"/>
    </source>
</evidence>
<dbReference type="GO" id="GO:0000160">
    <property type="term" value="P:phosphorelay signal transduction system"/>
    <property type="evidence" value="ECO:0007669"/>
    <property type="project" value="InterPro"/>
</dbReference>
<dbReference type="PANTHER" id="PTHR44591">
    <property type="entry name" value="STRESS RESPONSE REGULATOR PROTEIN 1"/>
    <property type="match status" value="1"/>
</dbReference>
<reference evidence="5 6" key="1">
    <citation type="submission" date="2020-08" db="EMBL/GenBank/DDBJ databases">
        <title>Bridging the membrane lipid divide: bacteria of the FCB group superphylum have the potential to synthesize archaeal ether lipids.</title>
        <authorList>
            <person name="Villanueva L."/>
            <person name="Von Meijenfeldt F.A.B."/>
            <person name="Westbye A.B."/>
            <person name="Yadav S."/>
            <person name="Hopmans E.C."/>
            <person name="Dutilh B.E."/>
            <person name="Sinninghe Damste J.S."/>
        </authorList>
    </citation>
    <scope>NUCLEOTIDE SEQUENCE [LARGE SCALE GENOMIC DNA]</scope>
    <source>
        <strain evidence="5">NIOZ-UU81</strain>
    </source>
</reference>
<organism evidence="5 6">
    <name type="scientific">Candidatus Desulfatifera sulfidica</name>
    <dbReference type="NCBI Taxonomy" id="2841691"/>
    <lineage>
        <taxon>Bacteria</taxon>
        <taxon>Pseudomonadati</taxon>
        <taxon>Thermodesulfobacteriota</taxon>
        <taxon>Desulfobulbia</taxon>
        <taxon>Desulfobulbales</taxon>
        <taxon>Desulfobulbaceae</taxon>
        <taxon>Candidatus Desulfatifera</taxon>
    </lineage>
</organism>
<dbReference type="Proteomes" id="UP000599024">
    <property type="component" value="Unassembled WGS sequence"/>
</dbReference>
<dbReference type="InterPro" id="IPR035965">
    <property type="entry name" value="PAS-like_dom_sf"/>
</dbReference>
<dbReference type="InterPro" id="IPR001789">
    <property type="entry name" value="Sig_transdc_resp-reg_receiver"/>
</dbReference>
<evidence type="ECO:0000313" key="5">
    <source>
        <dbReference type="EMBL" id="MBC8208902.1"/>
    </source>
</evidence>
<dbReference type="SUPFAM" id="SSF55785">
    <property type="entry name" value="PYP-like sensor domain (PAS domain)"/>
    <property type="match status" value="1"/>
</dbReference>
<keyword evidence="3" id="KW-0175">Coiled coil</keyword>
<gene>
    <name evidence="5" type="ORF">H8E79_07030</name>
</gene>
<dbReference type="SMART" id="SM00448">
    <property type="entry name" value="REC"/>
    <property type="match status" value="2"/>
</dbReference>
<accession>A0A8J6NAP5</accession>
<comment type="caution">
    <text evidence="5">The sequence shown here is derived from an EMBL/GenBank/DDBJ whole genome shotgun (WGS) entry which is preliminary data.</text>
</comment>
<dbReference type="PROSITE" id="PS50110">
    <property type="entry name" value="RESPONSE_REGULATORY"/>
    <property type="match status" value="2"/>
</dbReference>
<feature type="domain" description="Response regulatory" evidence="4">
    <location>
        <begin position="151"/>
        <end position="267"/>
    </location>
</feature>
<feature type="domain" description="Response regulatory" evidence="4">
    <location>
        <begin position="10"/>
        <end position="126"/>
    </location>
</feature>
<dbReference type="PANTHER" id="PTHR44591:SF3">
    <property type="entry name" value="RESPONSE REGULATORY DOMAIN-CONTAINING PROTEIN"/>
    <property type="match status" value="1"/>
</dbReference>
<dbReference type="AlphaFoldDB" id="A0A8J6NAP5"/>
<feature type="coiled-coil region" evidence="3">
    <location>
        <begin position="405"/>
        <end position="471"/>
    </location>
</feature>